<evidence type="ECO:0000313" key="3">
    <source>
        <dbReference type="Proteomes" id="UP000194136"/>
    </source>
</evidence>
<keyword evidence="1" id="KW-0732">Signal</keyword>
<sequence>MMKQTKIKALALAGVMAFGLAATTTAQAHPRWVLPSHFTVSKRW</sequence>
<dbReference type="KEGG" id="vsy:K08M4_36070"/>
<proteinExistence type="predicted"/>
<gene>
    <name evidence="2" type="ORF">K08M4_36070</name>
</gene>
<dbReference type="EMBL" id="CP017917">
    <property type="protein sequence ID" value="ARP40272.1"/>
    <property type="molecule type" value="Genomic_DNA"/>
</dbReference>
<dbReference type="AlphaFoldDB" id="A0AA34XQ25"/>
<organism evidence="2 3">
    <name type="scientific">Vibrio syngnathi</name>
    <dbReference type="NCBI Taxonomy" id="3034029"/>
    <lineage>
        <taxon>Bacteria</taxon>
        <taxon>Pseudomonadati</taxon>
        <taxon>Pseudomonadota</taxon>
        <taxon>Gammaproteobacteria</taxon>
        <taxon>Vibrionales</taxon>
        <taxon>Vibrionaceae</taxon>
        <taxon>Vibrio</taxon>
    </lineage>
</organism>
<evidence type="ECO:0000313" key="2">
    <source>
        <dbReference type="EMBL" id="ARP40272.1"/>
    </source>
</evidence>
<reference evidence="2 3" key="1">
    <citation type="submission" date="2016-10" db="EMBL/GenBank/DDBJ databases">
        <title>The High Quality Genome of Vibrio splendidus K08M4.</title>
        <authorList>
            <person name="Wendling C."/>
            <person name="Chibani C.M."/>
            <person name="Hertel R."/>
            <person name="Sproer C."/>
            <person name="Bunk B."/>
            <person name="Overmann J."/>
            <person name="Roth O."/>
            <person name="Liesegang H."/>
        </authorList>
    </citation>
    <scope>NUCLEOTIDE SEQUENCE [LARGE SCALE GENOMIC DNA]</scope>
    <source>
        <strain evidence="2 3">K08M4</strain>
    </source>
</reference>
<name>A0AA34XQ25_9VIBR</name>
<protein>
    <submittedName>
        <fullName evidence="2">Uncharacterized protein</fullName>
    </submittedName>
</protein>
<evidence type="ECO:0000256" key="1">
    <source>
        <dbReference type="SAM" id="SignalP"/>
    </source>
</evidence>
<feature type="chain" id="PRO_5041379087" evidence="1">
    <location>
        <begin position="29"/>
        <end position="44"/>
    </location>
</feature>
<keyword evidence="3" id="KW-1185">Reference proteome</keyword>
<dbReference type="Proteomes" id="UP000194136">
    <property type="component" value="Chromosome 2"/>
</dbReference>
<feature type="signal peptide" evidence="1">
    <location>
        <begin position="1"/>
        <end position="28"/>
    </location>
</feature>
<accession>A0AA34XQ25</accession>